<evidence type="ECO:0000313" key="4">
    <source>
        <dbReference type="Proteomes" id="UP001642409"/>
    </source>
</evidence>
<evidence type="ECO:0000313" key="2">
    <source>
        <dbReference type="EMBL" id="CAI9971436.1"/>
    </source>
</evidence>
<reference evidence="2" key="1">
    <citation type="submission" date="2023-06" db="EMBL/GenBank/DDBJ databases">
        <authorList>
            <person name="Kurt Z."/>
        </authorList>
    </citation>
    <scope>NUCLEOTIDE SEQUENCE</scope>
</reference>
<name>A0AA86RCF1_9EUKA</name>
<keyword evidence="1" id="KW-0175">Coiled coil</keyword>
<comment type="caution">
    <text evidence="2">The sequence shown here is derived from an EMBL/GenBank/DDBJ whole genome shotgun (WGS) entry which is preliminary data.</text>
</comment>
<reference evidence="3 4" key="2">
    <citation type="submission" date="2024-07" db="EMBL/GenBank/DDBJ databases">
        <authorList>
            <person name="Akdeniz Z."/>
        </authorList>
    </citation>
    <scope>NUCLEOTIDE SEQUENCE [LARGE SCALE GENOMIC DNA]</scope>
</reference>
<dbReference type="Proteomes" id="UP001642409">
    <property type="component" value="Unassembled WGS sequence"/>
</dbReference>
<feature type="coiled-coil region" evidence="1">
    <location>
        <begin position="200"/>
        <end position="690"/>
    </location>
</feature>
<dbReference type="EMBL" id="CATOUU010001090">
    <property type="protein sequence ID" value="CAI9971436.1"/>
    <property type="molecule type" value="Genomic_DNA"/>
</dbReference>
<sequence>MSFQGNDQVTLSTTNLDFLDQSEILEQKHAQLRQSKLQKLREMRKSKATSSLNFLDSQMDFHDDTLNINQLQETEPQRFLPSNEKAVDIPTKPRDDSPQIEMEQLERDDVPAPQTKIVFNPNIQQEQQSNLQSQYKPEVMYKPEPQLIDFRASKQQIQQETQLIETVKLISNTETSDNQPKLSTTVFNQSDVVLQYKQIIQQKNAQLFALEEHVQNLQNENQSLRQQTVSVQLQQNLLVTDQQRHKQQIESLNVQLDELNNQLIVRNNELQDAYDQIEQAKNSGSSKQYQLIAALKDQIEGLRQENGDYLTQTSEQEQEIVSLRKQVETLQITQMQKNDVFQNTIQSIQLQLQQAQQQLAKSQKQNEYLQTENQNLFQNNLELANKAQLSEQLLQQVQQQKETLLANMQNEQSEVIAQLERKIQDITSITGSQKQEIQKLRIQCQAEQEEKANAFSKVQQIQTECKLKDNTNAQLQQKIDDLEKLDPIQMKVNFDTELSKLSQQIELTEFQNDEISKENKKLKTQVQQLLVQKQSLDEFLETQKQLIQKSAETQVQQLQQQITRQNQLLQQKEQLLQMRSVQKSGVVLQDTSKDELNEQIDQCRALQREMDRKTAQLKQMQERLIKQQTEFESQKQQLIKQIEDLQLKNQQSNVQLQQYKYSLEQKEQEIQQLDEKSKQFQNSCSKLESQSSNQGDVINQLQDQLRLSKTAEQISNQQLKQLQSDFELKLQYISQLDLQIQQLLFEKDDTQSQQAQFTQQQQIHLDEINALTSQMTSLQRVLDQKIDVIAANEQKIQTFNSLENQLKNATKELNGLKQQLKNAKENEQKQDESNTQLTQRYNAASKDYNLIKMQLNEMENEKQALFSDNKLLTEQIDNINQQLNQLKQNEAKQSQTMKQIQTENAQIQQKAQMTNMEFKRYKEQAQQQIEQLMKIKGVK</sequence>
<protein>
    <submittedName>
        <fullName evidence="3">Hypothetical_protein</fullName>
    </submittedName>
</protein>
<gene>
    <name evidence="3" type="ORF">HINF_LOCUS14624</name>
    <name evidence="2" type="ORF">HINF_LOCUS59081</name>
</gene>
<keyword evidence="4" id="KW-1185">Reference proteome</keyword>
<dbReference type="EMBL" id="CAXDID020000034">
    <property type="protein sequence ID" value="CAL5996172.1"/>
    <property type="molecule type" value="Genomic_DNA"/>
</dbReference>
<dbReference type="AlphaFoldDB" id="A0AA86RCF1"/>
<feature type="coiled-coil region" evidence="1">
    <location>
        <begin position="792"/>
        <end position="935"/>
    </location>
</feature>
<evidence type="ECO:0000313" key="3">
    <source>
        <dbReference type="EMBL" id="CAL5996172.1"/>
    </source>
</evidence>
<proteinExistence type="predicted"/>
<evidence type="ECO:0000256" key="1">
    <source>
        <dbReference type="SAM" id="Coils"/>
    </source>
</evidence>
<organism evidence="2">
    <name type="scientific">Hexamita inflata</name>
    <dbReference type="NCBI Taxonomy" id="28002"/>
    <lineage>
        <taxon>Eukaryota</taxon>
        <taxon>Metamonada</taxon>
        <taxon>Diplomonadida</taxon>
        <taxon>Hexamitidae</taxon>
        <taxon>Hexamitinae</taxon>
        <taxon>Hexamita</taxon>
    </lineage>
</organism>
<accession>A0AA86RCF1</accession>